<proteinExistence type="predicted"/>
<organism evidence="1 2">
    <name type="scientific">Leucogyrophana mollusca</name>
    <dbReference type="NCBI Taxonomy" id="85980"/>
    <lineage>
        <taxon>Eukaryota</taxon>
        <taxon>Fungi</taxon>
        <taxon>Dikarya</taxon>
        <taxon>Basidiomycota</taxon>
        <taxon>Agaricomycotina</taxon>
        <taxon>Agaricomycetes</taxon>
        <taxon>Agaricomycetidae</taxon>
        <taxon>Boletales</taxon>
        <taxon>Boletales incertae sedis</taxon>
        <taxon>Leucogyrophana</taxon>
    </lineage>
</organism>
<reference evidence="1" key="1">
    <citation type="journal article" date="2021" name="New Phytol.">
        <title>Evolutionary innovations through gain and loss of genes in the ectomycorrhizal Boletales.</title>
        <authorList>
            <person name="Wu G."/>
            <person name="Miyauchi S."/>
            <person name="Morin E."/>
            <person name="Kuo A."/>
            <person name="Drula E."/>
            <person name="Varga T."/>
            <person name="Kohler A."/>
            <person name="Feng B."/>
            <person name="Cao Y."/>
            <person name="Lipzen A."/>
            <person name="Daum C."/>
            <person name="Hundley H."/>
            <person name="Pangilinan J."/>
            <person name="Johnson J."/>
            <person name="Barry K."/>
            <person name="LaButti K."/>
            <person name="Ng V."/>
            <person name="Ahrendt S."/>
            <person name="Min B."/>
            <person name="Choi I.G."/>
            <person name="Park H."/>
            <person name="Plett J.M."/>
            <person name="Magnuson J."/>
            <person name="Spatafora J.W."/>
            <person name="Nagy L.G."/>
            <person name="Henrissat B."/>
            <person name="Grigoriev I.V."/>
            <person name="Yang Z.L."/>
            <person name="Xu J."/>
            <person name="Martin F.M."/>
        </authorList>
    </citation>
    <scope>NUCLEOTIDE SEQUENCE</scope>
    <source>
        <strain evidence="1">KUC20120723A-06</strain>
    </source>
</reference>
<protein>
    <submittedName>
        <fullName evidence="1">Uncharacterized protein</fullName>
    </submittedName>
</protein>
<dbReference type="EMBL" id="MU266404">
    <property type="protein sequence ID" value="KAH7925358.1"/>
    <property type="molecule type" value="Genomic_DNA"/>
</dbReference>
<dbReference type="Proteomes" id="UP000790709">
    <property type="component" value="Unassembled WGS sequence"/>
</dbReference>
<gene>
    <name evidence="1" type="ORF">BV22DRAFT_1011433</name>
</gene>
<evidence type="ECO:0000313" key="2">
    <source>
        <dbReference type="Proteomes" id="UP000790709"/>
    </source>
</evidence>
<evidence type="ECO:0000313" key="1">
    <source>
        <dbReference type="EMBL" id="KAH7925358.1"/>
    </source>
</evidence>
<sequence>KNESGQFVDLIYPVTGKPLGWANWKSIPIEIGDYGVVNRKTGEFEVDGNIFGPKVKDSLKSMNPAMDLDQYLPKLGEPEKDFVISSEGVTSCDFDSGPGVEIPGIARAGLKGRWKFVKGKRGVLLVMRHPRRTSIPSGILGTLTTLPELNGKHIVSTVFSCPAYFIYSSDRTGESVSIALVSQESTVSTAENTDKEMVASEWWTDASSSRRIHKGYDNTGRYSFTPLCALRRKALPFRQFFRYEG</sequence>
<comment type="caution">
    <text evidence="1">The sequence shown here is derived from an EMBL/GenBank/DDBJ whole genome shotgun (WGS) entry which is preliminary data.</text>
</comment>
<feature type="non-terminal residue" evidence="1">
    <location>
        <position position="1"/>
    </location>
</feature>
<accession>A0ACB8BLC9</accession>
<keyword evidence="2" id="KW-1185">Reference proteome</keyword>
<name>A0ACB8BLC9_9AGAM</name>